<organism evidence="1">
    <name type="scientific">bioreactor metagenome</name>
    <dbReference type="NCBI Taxonomy" id="1076179"/>
    <lineage>
        <taxon>unclassified sequences</taxon>
        <taxon>metagenomes</taxon>
        <taxon>ecological metagenomes</taxon>
    </lineage>
</organism>
<evidence type="ECO:0000313" key="1">
    <source>
        <dbReference type="EMBL" id="MPM68553.1"/>
    </source>
</evidence>
<name>A0A645BZL8_9ZZZZ</name>
<protein>
    <submittedName>
        <fullName evidence="1">Uncharacterized protein</fullName>
    </submittedName>
</protein>
<gene>
    <name evidence="1" type="ORF">SDC9_115486</name>
</gene>
<accession>A0A645BZL8</accession>
<comment type="caution">
    <text evidence="1">The sequence shown here is derived from an EMBL/GenBank/DDBJ whole genome shotgun (WGS) entry which is preliminary data.</text>
</comment>
<proteinExistence type="predicted"/>
<dbReference type="AlphaFoldDB" id="A0A645BZL8"/>
<reference evidence="1" key="1">
    <citation type="submission" date="2019-08" db="EMBL/GenBank/DDBJ databases">
        <authorList>
            <person name="Kucharzyk K."/>
            <person name="Murdoch R.W."/>
            <person name="Higgins S."/>
            <person name="Loffler F."/>
        </authorList>
    </citation>
    <scope>NUCLEOTIDE SEQUENCE</scope>
</reference>
<sequence>MTDCMDTICGSLFGTSIPTVPFPGIGAMIRIPNAERLKAISSSKFLIREILTPACGTISYSVIVGPTVAFIDVISIP</sequence>
<dbReference type="EMBL" id="VSSQ01022320">
    <property type="protein sequence ID" value="MPM68553.1"/>
    <property type="molecule type" value="Genomic_DNA"/>
</dbReference>